<dbReference type="eggNOG" id="ENOG50305SF">
    <property type="taxonomic scope" value="Bacteria"/>
</dbReference>
<organism evidence="2 3">
    <name type="scientific">Mycolicibacterium rhodesiae (strain NBB3)</name>
    <name type="common">Mycobacterium rhodesiae</name>
    <dbReference type="NCBI Taxonomy" id="710685"/>
    <lineage>
        <taxon>Bacteria</taxon>
        <taxon>Bacillati</taxon>
        <taxon>Actinomycetota</taxon>
        <taxon>Actinomycetes</taxon>
        <taxon>Mycobacteriales</taxon>
        <taxon>Mycobacteriaceae</taxon>
        <taxon>Mycolicibacterium</taxon>
    </lineage>
</organism>
<proteinExistence type="predicted"/>
<name>G8RUK9_MYCRN</name>
<evidence type="ECO:0000313" key="2">
    <source>
        <dbReference type="EMBL" id="AEV75412.1"/>
    </source>
</evidence>
<sequence>MNRTGWLTSTQSRSLLWSALVLSLVLGVALVVVDRHEADPVGQFGAPLTDEQAIEQVVGSARRIVAAAHLQDAAGGYSFVSCATQNGPPYQVALYMNFTLPQSDWIRYLDEVASAMVVDGWADAPAKAEHFGRKLTKGGVTAVLQRNLDDPTSATMRLYGECRNTGDHRHDNPAWTEVTL</sequence>
<feature type="transmembrane region" description="Helical" evidence="1">
    <location>
        <begin position="15"/>
        <end position="33"/>
    </location>
</feature>
<gene>
    <name evidence="2" type="ordered locus">MycrhN_4932</name>
</gene>
<evidence type="ECO:0000256" key="1">
    <source>
        <dbReference type="SAM" id="Phobius"/>
    </source>
</evidence>
<dbReference type="HOGENOM" id="CLU_127626_0_0_11"/>
<dbReference type="Proteomes" id="UP000005442">
    <property type="component" value="Chromosome"/>
</dbReference>
<dbReference type="EMBL" id="CP003169">
    <property type="protein sequence ID" value="AEV75412.1"/>
    <property type="molecule type" value="Genomic_DNA"/>
</dbReference>
<keyword evidence="1" id="KW-1133">Transmembrane helix</keyword>
<keyword evidence="1" id="KW-0472">Membrane</keyword>
<dbReference type="RefSeq" id="WP_014213155.1">
    <property type="nucleotide sequence ID" value="NC_016604.1"/>
</dbReference>
<keyword evidence="3" id="KW-1185">Reference proteome</keyword>
<dbReference type="STRING" id="710685.MycrhN_4932"/>
<keyword evidence="1" id="KW-0812">Transmembrane</keyword>
<evidence type="ECO:0000313" key="3">
    <source>
        <dbReference type="Proteomes" id="UP000005442"/>
    </source>
</evidence>
<accession>G8RUK9</accession>
<dbReference type="PATRIC" id="fig|710685.3.peg.4940"/>
<dbReference type="OrthoDB" id="4749578at2"/>
<dbReference type="KEGG" id="mrh:MycrhN_4932"/>
<dbReference type="AlphaFoldDB" id="G8RUK9"/>
<protein>
    <recommendedName>
        <fullName evidence="4">Lipoprotein LppJ</fullName>
    </recommendedName>
</protein>
<evidence type="ECO:0008006" key="4">
    <source>
        <dbReference type="Google" id="ProtNLM"/>
    </source>
</evidence>
<reference evidence="2 3" key="1">
    <citation type="submission" date="2011-12" db="EMBL/GenBank/DDBJ databases">
        <title>Complete sequence of Mycobacterium rhodesiae NBB3.</title>
        <authorList>
            <consortium name="US DOE Joint Genome Institute"/>
            <person name="Lucas S."/>
            <person name="Han J."/>
            <person name="Lapidus A."/>
            <person name="Cheng J.-F."/>
            <person name="Goodwin L."/>
            <person name="Pitluck S."/>
            <person name="Peters L."/>
            <person name="Mikhailova N."/>
            <person name="Gu W."/>
            <person name="Detter J.C."/>
            <person name="Han C."/>
            <person name="Tapia R."/>
            <person name="Land M."/>
            <person name="Hauser L."/>
            <person name="Kyrpides N."/>
            <person name="Ivanova N."/>
            <person name="Pagani I."/>
            <person name="Mattes T."/>
            <person name="Holmes A."/>
            <person name="Rutledge P."/>
            <person name="Paulsen I."/>
            <person name="Coleman N."/>
            <person name="Woyke T."/>
        </authorList>
    </citation>
    <scope>NUCLEOTIDE SEQUENCE [LARGE SCALE GENOMIC DNA]</scope>
    <source>
        <strain evidence="2 3">NBB3</strain>
    </source>
</reference>